<reference evidence="2" key="1">
    <citation type="submission" date="2022-11" db="UniProtKB">
        <authorList>
            <consortium name="WormBaseParasite"/>
        </authorList>
    </citation>
    <scope>IDENTIFICATION</scope>
</reference>
<dbReference type="Proteomes" id="UP000887563">
    <property type="component" value="Unplaced"/>
</dbReference>
<evidence type="ECO:0000313" key="2">
    <source>
        <dbReference type="WBParaSite" id="Minc3s00552g14178"/>
    </source>
</evidence>
<name>A0A914LIG3_MELIC</name>
<keyword evidence="1" id="KW-1185">Reference proteome</keyword>
<proteinExistence type="predicted"/>
<accession>A0A914LIG3</accession>
<dbReference type="AlphaFoldDB" id="A0A914LIG3"/>
<dbReference type="WBParaSite" id="Minc3s00552g14178">
    <property type="protein sequence ID" value="Minc3s00552g14178"/>
    <property type="gene ID" value="Minc3s00552g14178"/>
</dbReference>
<sequence>MNLIFKNTKQLFFNKNNNFLRFNYNYLFISSQFKLFSTNNSSNLQQQKQNIEIENNKKEKLKQLENCVNFVKISSTATKKYSNYLSIYNQTILDDKNLKKYKNVFINSLFSILQEFYFEGINKKENDNLLIERINSVLDCIEDLSLTKRYSFVGAVLMSDNQAVKFFDFLKINKVELNSNHIEYICRIAISTKNPTIVEPIVDMPDFINRSLPLLAMLYETLALIYGKNEQLDKLEWLWKFILNRKRHRGRDFGHFRFALNRIAHFYRCANTKLPRELSTILSRLDNNTLIFKKEKEERKL</sequence>
<protein>
    <submittedName>
        <fullName evidence="2">Uncharacterized protein</fullName>
    </submittedName>
</protein>
<organism evidence="1 2">
    <name type="scientific">Meloidogyne incognita</name>
    <name type="common">Southern root-knot nematode worm</name>
    <name type="synonym">Oxyuris incognita</name>
    <dbReference type="NCBI Taxonomy" id="6306"/>
    <lineage>
        <taxon>Eukaryota</taxon>
        <taxon>Metazoa</taxon>
        <taxon>Ecdysozoa</taxon>
        <taxon>Nematoda</taxon>
        <taxon>Chromadorea</taxon>
        <taxon>Rhabditida</taxon>
        <taxon>Tylenchina</taxon>
        <taxon>Tylenchomorpha</taxon>
        <taxon>Tylenchoidea</taxon>
        <taxon>Meloidogynidae</taxon>
        <taxon>Meloidogyninae</taxon>
        <taxon>Meloidogyne</taxon>
        <taxon>Meloidogyne incognita group</taxon>
    </lineage>
</organism>
<evidence type="ECO:0000313" key="1">
    <source>
        <dbReference type="Proteomes" id="UP000887563"/>
    </source>
</evidence>